<accession>A0A9J6P279</accession>
<evidence type="ECO:0000313" key="2">
    <source>
        <dbReference type="Proteomes" id="UP001056429"/>
    </source>
</evidence>
<keyword evidence="2" id="KW-1185">Reference proteome</keyword>
<reference evidence="1" key="2">
    <citation type="submission" date="2021-04" db="EMBL/GenBank/DDBJ databases">
        <authorList>
            <person name="Dong X."/>
        </authorList>
    </citation>
    <scope>NUCLEOTIDE SEQUENCE</scope>
    <source>
        <strain evidence="1">ZWT</strain>
    </source>
</reference>
<sequence length="398" mass="47025">MRIEKCKWKNNADSPVLLMIDDFANTWIDENNNEKLALGEDWGHFGREKNSMWDVLEKNIFNIFPEVSTTLFTVVGEREPILKNNNKKIYSKSILEDEKFVRFLNDINKKKNVEIAYHGLTHGVAGETRFDFKEEWETFGSLNQAIETIEKGKEMLYKAIGEYPKGGKYCGYKFNQYSDESISKTGFLWWCRHWDAALEENITNKNFNYELETFHDVIDIPSTIDGSFYSLKNHKKIFTKKYAKSILEKIKKRKSIEFLLDERVSNKQIISIQEHSSPLRADNRIQYPNIISDLENLQYIFAYLKKYNLWYATGTEIAEYYYIYCKTHIKLKNENTFIINTEEDLEGRELTIKINRNTQSQFLSVTIKNQKFILNKSNGYYMGDIKIYNDFPYVIEEG</sequence>
<dbReference type="RefSeq" id="WP_250859540.1">
    <property type="nucleotide sequence ID" value="NZ_JAGSOJ010000002.1"/>
</dbReference>
<dbReference type="EMBL" id="JAGSOJ010000002">
    <property type="protein sequence ID" value="MCM1990508.1"/>
    <property type="molecule type" value="Genomic_DNA"/>
</dbReference>
<proteinExistence type="predicted"/>
<protein>
    <submittedName>
        <fullName evidence="1">Uncharacterized protein</fullName>
    </submittedName>
</protein>
<evidence type="ECO:0000313" key="1">
    <source>
        <dbReference type="EMBL" id="MCM1990508.1"/>
    </source>
</evidence>
<dbReference type="Proteomes" id="UP001056429">
    <property type="component" value="Unassembled WGS sequence"/>
</dbReference>
<name>A0A9J6P279_9CLOT</name>
<dbReference type="SUPFAM" id="SSF88713">
    <property type="entry name" value="Glycoside hydrolase/deacetylase"/>
    <property type="match status" value="1"/>
</dbReference>
<gene>
    <name evidence="1" type="ORF">KDK92_12320</name>
</gene>
<reference evidence="1" key="1">
    <citation type="journal article" date="2021" name="mSystems">
        <title>Bacteria and Archaea Synergistically Convert Glycine Betaine to Biogenic Methane in the Formosa Cold Seep of the South China Sea.</title>
        <authorList>
            <person name="Li L."/>
            <person name="Zhang W."/>
            <person name="Zhang S."/>
            <person name="Song L."/>
            <person name="Sun Q."/>
            <person name="Zhang H."/>
            <person name="Xiang H."/>
            <person name="Dong X."/>
        </authorList>
    </citation>
    <scope>NUCLEOTIDE SEQUENCE</scope>
    <source>
        <strain evidence="1">ZWT</strain>
    </source>
</reference>
<comment type="caution">
    <text evidence="1">The sequence shown here is derived from an EMBL/GenBank/DDBJ whole genome shotgun (WGS) entry which is preliminary data.</text>
</comment>
<dbReference type="InterPro" id="IPR011330">
    <property type="entry name" value="Glyco_hydro/deAcase_b/a-brl"/>
</dbReference>
<dbReference type="AlphaFoldDB" id="A0A9J6P279"/>
<dbReference type="GO" id="GO:0005975">
    <property type="term" value="P:carbohydrate metabolic process"/>
    <property type="evidence" value="ECO:0007669"/>
    <property type="project" value="InterPro"/>
</dbReference>
<organism evidence="1 2">
    <name type="scientific">Oceanirhabdus seepicola</name>
    <dbReference type="NCBI Taxonomy" id="2828781"/>
    <lineage>
        <taxon>Bacteria</taxon>
        <taxon>Bacillati</taxon>
        <taxon>Bacillota</taxon>
        <taxon>Clostridia</taxon>
        <taxon>Eubacteriales</taxon>
        <taxon>Clostridiaceae</taxon>
        <taxon>Oceanirhabdus</taxon>
    </lineage>
</organism>
<dbReference type="Gene3D" id="3.20.20.370">
    <property type="entry name" value="Glycoside hydrolase/deacetylase"/>
    <property type="match status" value="1"/>
</dbReference>